<dbReference type="InterPro" id="IPR029044">
    <property type="entry name" value="Nucleotide-diphossugar_trans"/>
</dbReference>
<keyword evidence="12" id="KW-1185">Reference proteome</keyword>
<keyword evidence="6 9" id="KW-0479">Metal-binding</keyword>
<dbReference type="InterPro" id="IPR005907">
    <property type="entry name" value="G1P_thy_trans_s"/>
</dbReference>
<dbReference type="Proteomes" id="UP000478740">
    <property type="component" value="Unassembled WGS sequence"/>
</dbReference>
<comment type="cofactor">
    <cofactor evidence="1">
        <name>Mg(2+)</name>
        <dbReference type="ChEBI" id="CHEBI:18420"/>
    </cofactor>
</comment>
<evidence type="ECO:0000256" key="4">
    <source>
        <dbReference type="ARBA" id="ARBA00022679"/>
    </source>
</evidence>
<name>A0A6L6IS26_9RHOB</name>
<evidence type="ECO:0000313" key="12">
    <source>
        <dbReference type="Proteomes" id="UP000478740"/>
    </source>
</evidence>
<evidence type="ECO:0000256" key="9">
    <source>
        <dbReference type="RuleBase" id="RU003706"/>
    </source>
</evidence>
<dbReference type="SUPFAM" id="SSF53448">
    <property type="entry name" value="Nucleotide-diphospho-sugar transferases"/>
    <property type="match status" value="1"/>
</dbReference>
<dbReference type="Gene3D" id="3.90.550.10">
    <property type="entry name" value="Spore Coat Polysaccharide Biosynthesis Protein SpsA, Chain A"/>
    <property type="match status" value="1"/>
</dbReference>
<accession>A0A6L6IS26</accession>
<dbReference type="GO" id="GO:0008879">
    <property type="term" value="F:glucose-1-phosphate thymidylyltransferase activity"/>
    <property type="evidence" value="ECO:0007669"/>
    <property type="project" value="UniProtKB-EC"/>
</dbReference>
<feature type="domain" description="Nucleotidyl transferase" evidence="10">
    <location>
        <begin position="12"/>
        <end position="247"/>
    </location>
</feature>
<dbReference type="Pfam" id="PF00483">
    <property type="entry name" value="NTP_transferase"/>
    <property type="match status" value="1"/>
</dbReference>
<dbReference type="EC" id="2.7.7.24" evidence="3 9"/>
<evidence type="ECO:0000256" key="2">
    <source>
        <dbReference type="ARBA" id="ARBA00010480"/>
    </source>
</evidence>
<dbReference type="EMBL" id="WMII01000002">
    <property type="protein sequence ID" value="MTH63266.1"/>
    <property type="molecule type" value="Genomic_DNA"/>
</dbReference>
<keyword evidence="7 9" id="KW-0460">Magnesium</keyword>
<dbReference type="PANTHER" id="PTHR43532">
    <property type="entry name" value="GLUCOSE-1-PHOSPHATE THYMIDYLYLTRANSFERASE"/>
    <property type="match status" value="1"/>
</dbReference>
<evidence type="ECO:0000313" key="11">
    <source>
        <dbReference type="EMBL" id="MTH63266.1"/>
    </source>
</evidence>
<evidence type="ECO:0000256" key="5">
    <source>
        <dbReference type="ARBA" id="ARBA00022695"/>
    </source>
</evidence>
<proteinExistence type="inferred from homology"/>
<dbReference type="RefSeq" id="WP_155043189.1">
    <property type="nucleotide sequence ID" value="NZ_WMIH01000005.1"/>
</dbReference>
<evidence type="ECO:0000256" key="1">
    <source>
        <dbReference type="ARBA" id="ARBA00001946"/>
    </source>
</evidence>
<comment type="caution">
    <text evidence="11">The sequence shown here is derived from an EMBL/GenBank/DDBJ whole genome shotgun (WGS) entry which is preliminary data.</text>
</comment>
<dbReference type="GO" id="GO:0046872">
    <property type="term" value="F:metal ion binding"/>
    <property type="evidence" value="ECO:0007669"/>
    <property type="project" value="UniProtKB-KW"/>
</dbReference>
<protein>
    <recommendedName>
        <fullName evidence="3 9">Glucose-1-phosphate thymidylyltransferase</fullName>
        <ecNumber evidence="3 9">2.7.7.24</ecNumber>
    </recommendedName>
</protein>
<gene>
    <name evidence="11" type="primary">rfbA</name>
    <name evidence="11" type="ORF">GL284_03155</name>
</gene>
<evidence type="ECO:0000256" key="3">
    <source>
        <dbReference type="ARBA" id="ARBA00012461"/>
    </source>
</evidence>
<evidence type="ECO:0000259" key="10">
    <source>
        <dbReference type="Pfam" id="PF00483"/>
    </source>
</evidence>
<keyword evidence="5 9" id="KW-0548">Nucleotidyltransferase</keyword>
<evidence type="ECO:0000256" key="7">
    <source>
        <dbReference type="ARBA" id="ARBA00022842"/>
    </source>
</evidence>
<dbReference type="FunFam" id="3.90.550.10:FF:000023">
    <property type="entry name" value="Glucose-1-phosphate thymidylyltransferase"/>
    <property type="match status" value="1"/>
</dbReference>
<comment type="similarity">
    <text evidence="2 9">Belongs to the glucose-1-phosphate thymidylyltransferase family.</text>
</comment>
<organism evidence="11 12">
    <name type="scientific">Paracoccus shanxieyensis</name>
    <dbReference type="NCBI Taxonomy" id="2675752"/>
    <lineage>
        <taxon>Bacteria</taxon>
        <taxon>Pseudomonadati</taxon>
        <taxon>Pseudomonadota</taxon>
        <taxon>Alphaproteobacteria</taxon>
        <taxon>Rhodobacterales</taxon>
        <taxon>Paracoccaceae</taxon>
        <taxon>Paracoccus</taxon>
    </lineage>
</organism>
<sequence>MTEGKTTASGRKGIILAGGSGTRLYPITMGVSKQLLPIYDKPMIYYPISVLMLAGIREIAIITTPEDQEQFRRLLDDGSQWGLRFEYIVQPSPDGLAQAYILAEEFLAGAPSAMVLGDNIFFGHGLPLLLGAADAKAQGGTVFGYRVADPERYGVVAFDAEGQVSSIIEKPPVPPSDYAVTGLYFLDGTAPQRARSVQPSDRGELEITTLLETYLHDGSLSVERMGRGFAWLDTGTHASLLDAGNFVRTLEQRQGLQTGCPDEIAFDQGWIDAAQLAERAKKFAKNDYGRYLMRLLG</sequence>
<evidence type="ECO:0000256" key="6">
    <source>
        <dbReference type="ARBA" id="ARBA00022723"/>
    </source>
</evidence>
<comment type="catalytic activity">
    <reaction evidence="8 9">
        <text>dTTP + alpha-D-glucose 1-phosphate + H(+) = dTDP-alpha-D-glucose + diphosphate</text>
        <dbReference type="Rhea" id="RHEA:15225"/>
        <dbReference type="ChEBI" id="CHEBI:15378"/>
        <dbReference type="ChEBI" id="CHEBI:33019"/>
        <dbReference type="ChEBI" id="CHEBI:37568"/>
        <dbReference type="ChEBI" id="CHEBI:57477"/>
        <dbReference type="ChEBI" id="CHEBI:58601"/>
        <dbReference type="EC" id="2.7.7.24"/>
    </reaction>
</comment>
<comment type="function">
    <text evidence="9">Catalyzes the formation of dTDP-glucose, from dTTP and glucose 1-phosphate, as well as its pyrophosphorolysis.</text>
</comment>
<reference evidence="11 12" key="1">
    <citation type="submission" date="2019-11" db="EMBL/GenBank/DDBJ databases">
        <authorList>
            <person name="Dong K."/>
        </authorList>
    </citation>
    <scope>NUCLEOTIDE SEQUENCE [LARGE SCALE GENOMIC DNA]</scope>
    <source>
        <strain evidence="11 12">DK608</strain>
    </source>
</reference>
<dbReference type="AlphaFoldDB" id="A0A6L6IS26"/>
<dbReference type="PANTHER" id="PTHR43532:SF1">
    <property type="entry name" value="GLUCOSE-1-PHOSPHATE THYMIDYLYLTRANSFERASE 1"/>
    <property type="match status" value="1"/>
</dbReference>
<evidence type="ECO:0000256" key="8">
    <source>
        <dbReference type="ARBA" id="ARBA00049336"/>
    </source>
</evidence>
<dbReference type="NCBIfam" id="TIGR01207">
    <property type="entry name" value="rmlA"/>
    <property type="match status" value="1"/>
</dbReference>
<dbReference type="CDD" id="cd02538">
    <property type="entry name" value="G1P_TT_short"/>
    <property type="match status" value="1"/>
</dbReference>
<dbReference type="InterPro" id="IPR005835">
    <property type="entry name" value="NTP_transferase_dom"/>
</dbReference>
<keyword evidence="4 9" id="KW-0808">Transferase</keyword>